<feature type="compositionally biased region" description="Polar residues" evidence="6">
    <location>
        <begin position="186"/>
        <end position="195"/>
    </location>
</feature>
<dbReference type="SMART" id="SM01384">
    <property type="entry name" value="Ribosomal_L15e"/>
    <property type="match status" value="1"/>
</dbReference>
<dbReference type="PANTHER" id="PTHR11847:SF4">
    <property type="entry name" value="LARGE RIBOSOMAL SUBUNIT PROTEIN EL15"/>
    <property type="match status" value="1"/>
</dbReference>
<comment type="caution">
    <text evidence="7">The sequence shown here is derived from an EMBL/GenBank/DDBJ whole genome shotgun (WGS) entry which is preliminary data.</text>
</comment>
<evidence type="ECO:0000256" key="1">
    <source>
        <dbReference type="ARBA" id="ARBA00006857"/>
    </source>
</evidence>
<dbReference type="PANTHER" id="PTHR11847">
    <property type="entry name" value="RIBOSOMAL PROTEIN L15"/>
    <property type="match status" value="1"/>
</dbReference>
<evidence type="ECO:0000256" key="3">
    <source>
        <dbReference type="ARBA" id="ARBA00023274"/>
    </source>
</evidence>
<proteinExistence type="inferred from homology"/>
<keyword evidence="2 5" id="KW-0689">Ribosomal protein</keyword>
<dbReference type="InterPro" id="IPR012678">
    <property type="entry name" value="Ribosomal_uL23/eL15/eS24_sf"/>
</dbReference>
<evidence type="ECO:0000256" key="6">
    <source>
        <dbReference type="SAM" id="MobiDB-lite"/>
    </source>
</evidence>
<accession>A0A062V4R8</accession>
<protein>
    <recommendedName>
        <fullName evidence="4 5">Large ribosomal subunit protein eL15</fullName>
    </recommendedName>
</protein>
<gene>
    <name evidence="5" type="primary">rpl15e</name>
    <name evidence="7" type="ORF">ANME2D_01733</name>
</gene>
<dbReference type="Gene3D" id="3.40.1120.10">
    <property type="entry name" value="Ribosomal protein l15e"/>
    <property type="match status" value="1"/>
</dbReference>
<dbReference type="PATRIC" id="fig|1392998.3.peg.1733"/>
<dbReference type="FunFam" id="3.40.1120.10:FF:000002">
    <property type="entry name" value="50S ribosomal protein L15e"/>
    <property type="match status" value="1"/>
</dbReference>
<dbReference type="Pfam" id="PF00827">
    <property type="entry name" value="Ribosomal_L15e"/>
    <property type="match status" value="1"/>
</dbReference>
<evidence type="ECO:0000313" key="7">
    <source>
        <dbReference type="EMBL" id="KCZ72327.1"/>
    </source>
</evidence>
<organism evidence="7 8">
    <name type="scientific">Candidatus Methanoperedens nitratireducens</name>
    <dbReference type="NCBI Taxonomy" id="1392998"/>
    <lineage>
        <taxon>Archaea</taxon>
        <taxon>Methanobacteriati</taxon>
        <taxon>Methanobacteriota</taxon>
        <taxon>Stenosarchaea group</taxon>
        <taxon>Methanomicrobia</taxon>
        <taxon>Methanosarcinales</taxon>
        <taxon>ANME-2 cluster</taxon>
        <taxon>Candidatus Methanoperedentaceae</taxon>
        <taxon>Candidatus Methanoperedens</taxon>
    </lineage>
</organism>
<feature type="region of interest" description="Disordered" evidence="6">
    <location>
        <begin position="160"/>
        <end position="195"/>
    </location>
</feature>
<keyword evidence="8" id="KW-1185">Reference proteome</keyword>
<comment type="similarity">
    <text evidence="1 5">Belongs to the eukaryotic ribosomal protein eL15 family.</text>
</comment>
<dbReference type="AlphaFoldDB" id="A0A062V4R8"/>
<dbReference type="InterPro" id="IPR020926">
    <property type="entry name" value="Ribosomal_eL15_arc"/>
</dbReference>
<evidence type="ECO:0000256" key="4">
    <source>
        <dbReference type="ARBA" id="ARBA00035214"/>
    </source>
</evidence>
<dbReference type="HAMAP" id="MF_00256">
    <property type="entry name" value="Ribosomal_eL15"/>
    <property type="match status" value="1"/>
</dbReference>
<dbReference type="GO" id="GO:0003723">
    <property type="term" value="F:RNA binding"/>
    <property type="evidence" value="ECO:0007669"/>
    <property type="project" value="TreeGrafter"/>
</dbReference>
<feature type="compositionally biased region" description="Basic residues" evidence="6">
    <location>
        <begin position="160"/>
        <end position="177"/>
    </location>
</feature>
<reference evidence="7 8" key="1">
    <citation type="journal article" date="2013" name="Nature">
        <title>Anaerobic oxidation of methane coupled to nitrate reduction in a novel archaeal lineage.</title>
        <authorList>
            <person name="Haroon M.F."/>
            <person name="Hu S."/>
            <person name="Shi Y."/>
            <person name="Imelfort M."/>
            <person name="Keller J."/>
            <person name="Hugenholtz P."/>
            <person name="Yuan Z."/>
            <person name="Tyson G.W."/>
        </authorList>
    </citation>
    <scope>NUCLEOTIDE SEQUENCE [LARGE SCALE GENOMIC DNA]</scope>
    <source>
        <strain evidence="7 8">ANME-2d</strain>
    </source>
</reference>
<evidence type="ECO:0000313" key="8">
    <source>
        <dbReference type="Proteomes" id="UP000027153"/>
    </source>
</evidence>
<dbReference type="GO" id="GO:0003735">
    <property type="term" value="F:structural constituent of ribosome"/>
    <property type="evidence" value="ECO:0007669"/>
    <property type="project" value="InterPro"/>
</dbReference>
<dbReference type="EMBL" id="JMIY01000003">
    <property type="protein sequence ID" value="KCZ72327.1"/>
    <property type="molecule type" value="Genomic_DNA"/>
</dbReference>
<dbReference type="RefSeq" id="WP_048090464.1">
    <property type="nucleotide sequence ID" value="NZ_JMIY01000003.1"/>
</dbReference>
<dbReference type="InterPro" id="IPR000439">
    <property type="entry name" value="Ribosomal_eL15"/>
</dbReference>
<dbReference type="OrthoDB" id="8183at2157"/>
<dbReference type="SUPFAM" id="SSF54189">
    <property type="entry name" value="Ribosomal proteins S24e, L23 and L15e"/>
    <property type="match status" value="1"/>
</dbReference>
<evidence type="ECO:0000256" key="2">
    <source>
        <dbReference type="ARBA" id="ARBA00022980"/>
    </source>
</evidence>
<keyword evidence="3 5" id="KW-0687">Ribonucleoprotein</keyword>
<sequence>MKSMYAYIRDAWKKPDESYVDELMWGRLQEWRREPTVIRAERPTRLDRARALGYKAKQGIVVARVKVRRGGRRKSRYQRGRRTKRMGVNKITPGKSIQSIAEERAARRYPNMQVLNSYWVGQDGRHKWYETILVDTSHPVIISDKNLNWICNTSQKGRVFRGKTSAGRKGRGQRHKGIGTEKTRPSLRSHNNTGK</sequence>
<evidence type="ECO:0000256" key="5">
    <source>
        <dbReference type="HAMAP-Rule" id="MF_00256"/>
    </source>
</evidence>
<name>A0A062V4R8_9EURY</name>
<dbReference type="GO" id="GO:0022625">
    <property type="term" value="C:cytosolic large ribosomal subunit"/>
    <property type="evidence" value="ECO:0007669"/>
    <property type="project" value="TreeGrafter"/>
</dbReference>
<dbReference type="GO" id="GO:0002181">
    <property type="term" value="P:cytoplasmic translation"/>
    <property type="evidence" value="ECO:0007669"/>
    <property type="project" value="TreeGrafter"/>
</dbReference>
<dbReference type="NCBIfam" id="NF003269">
    <property type="entry name" value="PRK04243.1"/>
    <property type="match status" value="1"/>
</dbReference>
<dbReference type="InterPro" id="IPR024794">
    <property type="entry name" value="Rbsml_eL15_core_dom_sf"/>
</dbReference>
<dbReference type="Proteomes" id="UP000027153">
    <property type="component" value="Unassembled WGS sequence"/>
</dbReference>